<feature type="compositionally biased region" description="Low complexity" evidence="1">
    <location>
        <begin position="409"/>
        <end position="419"/>
    </location>
</feature>
<dbReference type="GO" id="GO:0030198">
    <property type="term" value="P:extracellular matrix organization"/>
    <property type="evidence" value="ECO:0007669"/>
    <property type="project" value="TreeGrafter"/>
</dbReference>
<organism evidence="2">
    <name type="scientific">Podoviridae sp. ct6BA50</name>
    <dbReference type="NCBI Taxonomy" id="2825221"/>
    <lineage>
        <taxon>Viruses</taxon>
        <taxon>Duplodnaviria</taxon>
        <taxon>Heunggongvirae</taxon>
        <taxon>Uroviricota</taxon>
        <taxon>Caudoviricetes</taxon>
    </lineage>
</organism>
<accession>A0A8S5VG74</accession>
<feature type="region of interest" description="Disordered" evidence="1">
    <location>
        <begin position="385"/>
        <end position="470"/>
    </location>
</feature>
<feature type="compositionally biased region" description="Low complexity" evidence="1">
    <location>
        <begin position="385"/>
        <end position="400"/>
    </location>
</feature>
<sequence length="726" mass="74162">MKLTDAISQAVLLTGAAVEPSVMCRWLSELDGQLSLTLYKTDSIIQYQMPGEGQESPALLVPYPWDGMYIHYLEAMCYYTTGDFGRYQNSMAMFNLGEDQFRKWCIRMHYPALGDTLKEMAEGATVVDDPMSALSNLKYYLSAYAIAVKHGYKGSEEQWLESLVGPQGEKGTPFTYADFTPAQLAALTGPQGPQGETGPRGEKGDTGARGPKGDTGAQGPAGPAGESIVGPQGPKGDTGEQGPKGETGDTGPKGPKGDTGETGARGNRVWTTFSYPEDNSANGVQAGDLWIVPAKYGDLSQNDLAIYSGTPHDWEYVCHMEGTDGATWYNGTKDPTEYDLGTPTGKVGDYYLNTSDGYVWQRQMVTGSGGVQKAQWVGVGNIRGPQGIQGIQGPQGVKGIQGDKGDTGPQGPQGIQGPQGEKGDTGEQGPQGIQGVKGDTGAQGPQGKTGPQGERGPTGPQGPQGAKGDTGAGFVVKGYYATAAALSAAVTSPAAGDAYGVGAGEPYDIYIYDGVGKKWVNNGPLQGAKGDTGPQGPRGEKGDPGEKGATGATGATGPQGPKGDAFTYADFTAAQLAALTGPQGPKGDIGPQGPQGPTGATGETGATGPQGPTGPKGADGSNGITPTIGSNGNWYLGTTDTGKPSRGATGSQGPQGDTGPQGPQGEKGSTGATGPQGPQGEKGATGATGPQGPKPVKGTDYWTAADQTKIVKDVLAALPVWNGGSY</sequence>
<protein>
    <submittedName>
        <fullName evidence="2">Tail fiber protein</fullName>
    </submittedName>
</protein>
<feature type="region of interest" description="Disordered" evidence="1">
    <location>
        <begin position="523"/>
        <end position="566"/>
    </location>
</feature>
<dbReference type="Pfam" id="PF01391">
    <property type="entry name" value="Collagen"/>
    <property type="match status" value="3"/>
</dbReference>
<name>A0A8S5VG74_9CAUD</name>
<feature type="region of interest" description="Disordered" evidence="1">
    <location>
        <begin position="579"/>
        <end position="700"/>
    </location>
</feature>
<proteinExistence type="predicted"/>
<dbReference type="Gene3D" id="1.20.5.320">
    <property type="entry name" value="6-Phosphogluconate Dehydrogenase, domain 3"/>
    <property type="match status" value="2"/>
</dbReference>
<reference evidence="2" key="1">
    <citation type="journal article" date="2021" name="Proc. Natl. Acad. Sci. U.S.A.">
        <title>A Catalog of Tens of Thousands of Viruses from Human Metagenomes Reveals Hidden Associations with Chronic Diseases.</title>
        <authorList>
            <person name="Tisza M.J."/>
            <person name="Buck C.B."/>
        </authorList>
    </citation>
    <scope>NUCLEOTIDE SEQUENCE</scope>
    <source>
        <strain evidence="2">Ct6BA50</strain>
    </source>
</reference>
<dbReference type="EMBL" id="BK016263">
    <property type="protein sequence ID" value="DAG05672.1"/>
    <property type="molecule type" value="Genomic_DNA"/>
</dbReference>
<dbReference type="PANTHER" id="PTHR24023">
    <property type="entry name" value="COLLAGEN ALPHA"/>
    <property type="match status" value="1"/>
</dbReference>
<feature type="compositionally biased region" description="Polar residues" evidence="1">
    <location>
        <begin position="622"/>
        <end position="642"/>
    </location>
</feature>
<dbReference type="GO" id="GO:0030020">
    <property type="term" value="F:extracellular matrix structural constituent conferring tensile strength"/>
    <property type="evidence" value="ECO:0007669"/>
    <property type="project" value="TreeGrafter"/>
</dbReference>
<dbReference type="GO" id="GO:0005615">
    <property type="term" value="C:extracellular space"/>
    <property type="evidence" value="ECO:0007669"/>
    <property type="project" value="TreeGrafter"/>
</dbReference>
<feature type="compositionally biased region" description="Low complexity" evidence="1">
    <location>
        <begin position="581"/>
        <end position="616"/>
    </location>
</feature>
<dbReference type="PANTHER" id="PTHR24023:SF1095">
    <property type="entry name" value="EGF-LIKE DOMAIN-CONTAINING PROTEIN"/>
    <property type="match status" value="1"/>
</dbReference>
<dbReference type="GO" id="GO:0031012">
    <property type="term" value="C:extracellular matrix"/>
    <property type="evidence" value="ECO:0007669"/>
    <property type="project" value="TreeGrafter"/>
</dbReference>
<dbReference type="InterPro" id="IPR008160">
    <property type="entry name" value="Collagen"/>
</dbReference>
<evidence type="ECO:0000256" key="1">
    <source>
        <dbReference type="SAM" id="MobiDB-lite"/>
    </source>
</evidence>
<dbReference type="Gene3D" id="2.60.120.220">
    <property type="entry name" value="Satellite virus coat domain"/>
    <property type="match status" value="1"/>
</dbReference>
<feature type="compositionally biased region" description="Low complexity" evidence="1">
    <location>
        <begin position="547"/>
        <end position="563"/>
    </location>
</feature>
<feature type="region of interest" description="Disordered" evidence="1">
    <location>
        <begin position="186"/>
        <end position="267"/>
    </location>
</feature>
<feature type="compositionally biased region" description="Low complexity" evidence="1">
    <location>
        <begin position="188"/>
        <end position="197"/>
    </location>
</feature>
<evidence type="ECO:0000313" key="2">
    <source>
        <dbReference type="EMBL" id="DAG05672.1"/>
    </source>
</evidence>
<dbReference type="InterPro" id="IPR050149">
    <property type="entry name" value="Collagen_superfamily"/>
</dbReference>
<feature type="compositionally biased region" description="Low complexity" evidence="1">
    <location>
        <begin position="651"/>
        <end position="664"/>
    </location>
</feature>